<dbReference type="RefSeq" id="WP_136380807.1">
    <property type="nucleotide sequence ID" value="NZ_SLUB01000038.1"/>
</dbReference>
<dbReference type="PANTHER" id="PTHR37298">
    <property type="entry name" value="UPF0111 PROTEIN YKAA"/>
    <property type="match status" value="1"/>
</dbReference>
<comment type="similarity">
    <text evidence="1">Belongs to the UPF0111 family.</text>
</comment>
<dbReference type="InterPro" id="IPR038078">
    <property type="entry name" value="PhoU-like_sf"/>
</dbReference>
<sequence>MFGNKKKDVFFDSLTSISANVKEAADYFVQFKIKNVSDLKEFSIEMKTYEKKGDDVIHGLITELNKSFITPIEREDILQLAMKMDDVLDGMEQCAARFEMYSLTDTDEYMTSYADFIHKSTIEIYHAIELLSNKKLLDMRKHAIKINDYESQCDEILRVSIKQLFQTEKDPIKIIQVKEIYEILEGISDFCEDVADTLETIIMRNA</sequence>
<dbReference type="Pfam" id="PF01865">
    <property type="entry name" value="PhoU_div"/>
    <property type="match status" value="1"/>
</dbReference>
<proteinExistence type="inferred from homology"/>
<reference evidence="2 3" key="1">
    <citation type="journal article" date="2019" name="Indoor Air">
        <title>Impacts of indoor surface finishes on bacterial viability.</title>
        <authorList>
            <person name="Hu J."/>
            <person name="Maamar S.B."/>
            <person name="Glawe A.J."/>
            <person name="Gottel N."/>
            <person name="Gilbert J.A."/>
            <person name="Hartmann E.M."/>
        </authorList>
    </citation>
    <scope>NUCLEOTIDE SEQUENCE [LARGE SCALE GENOMIC DNA]</scope>
    <source>
        <strain evidence="2 3">AF060A6</strain>
    </source>
</reference>
<dbReference type="OrthoDB" id="9797568at2"/>
<protein>
    <submittedName>
        <fullName evidence="2">DUF47 domain-containing protein</fullName>
    </submittedName>
</protein>
<dbReference type="STRING" id="1033734.GCA_000285535_01466"/>
<dbReference type="EMBL" id="SLUB01000038">
    <property type="protein sequence ID" value="THE10884.1"/>
    <property type="molecule type" value="Genomic_DNA"/>
</dbReference>
<evidence type="ECO:0000313" key="2">
    <source>
        <dbReference type="EMBL" id="THE10884.1"/>
    </source>
</evidence>
<name>A0A4S3PNP7_9BACI</name>
<dbReference type="Proteomes" id="UP000306477">
    <property type="component" value="Unassembled WGS sequence"/>
</dbReference>
<comment type="caution">
    <text evidence="2">The sequence shown here is derived from an EMBL/GenBank/DDBJ whole genome shotgun (WGS) entry which is preliminary data.</text>
</comment>
<keyword evidence="3" id="KW-1185">Reference proteome</keyword>
<dbReference type="Gene3D" id="1.20.58.220">
    <property type="entry name" value="Phosphate transport system protein phou homolog 2, domain 2"/>
    <property type="match status" value="1"/>
</dbReference>
<dbReference type="InterPro" id="IPR018445">
    <property type="entry name" value="Put_Phosphate_transp_reg"/>
</dbReference>
<accession>A0A4S3PNP7</accession>
<evidence type="ECO:0000256" key="1">
    <source>
        <dbReference type="ARBA" id="ARBA00008591"/>
    </source>
</evidence>
<gene>
    <name evidence="2" type="ORF">E1I69_17240</name>
</gene>
<dbReference type="InterPro" id="IPR052912">
    <property type="entry name" value="UPF0111_domain"/>
</dbReference>
<organism evidence="2 3">
    <name type="scientific">Bacillus timonensis</name>
    <dbReference type="NCBI Taxonomy" id="1033734"/>
    <lineage>
        <taxon>Bacteria</taxon>
        <taxon>Bacillati</taxon>
        <taxon>Bacillota</taxon>
        <taxon>Bacilli</taxon>
        <taxon>Bacillales</taxon>
        <taxon>Bacillaceae</taxon>
        <taxon>Bacillus</taxon>
    </lineage>
</organism>
<evidence type="ECO:0000313" key="3">
    <source>
        <dbReference type="Proteomes" id="UP000306477"/>
    </source>
</evidence>
<dbReference type="PANTHER" id="PTHR37298:SF1">
    <property type="entry name" value="UPF0111 PROTEIN YKAA"/>
    <property type="match status" value="1"/>
</dbReference>
<dbReference type="AlphaFoldDB" id="A0A4S3PNP7"/>